<feature type="region of interest" description="Disordered" evidence="1">
    <location>
        <begin position="278"/>
        <end position="298"/>
    </location>
</feature>
<feature type="compositionally biased region" description="Polar residues" evidence="1">
    <location>
        <begin position="340"/>
        <end position="351"/>
    </location>
</feature>
<reference evidence="2 3" key="1">
    <citation type="journal article" date="2021" name="Sci. Rep.">
        <title>The genome of the diatom Chaetoceros tenuissimus carries an ancient integrated fragment of an extant virus.</title>
        <authorList>
            <person name="Hongo Y."/>
            <person name="Kimura K."/>
            <person name="Takaki Y."/>
            <person name="Yoshida Y."/>
            <person name="Baba S."/>
            <person name="Kobayashi G."/>
            <person name="Nagasaki K."/>
            <person name="Hano T."/>
            <person name="Tomaru Y."/>
        </authorList>
    </citation>
    <scope>NUCLEOTIDE SEQUENCE [LARGE SCALE GENOMIC DNA]</scope>
    <source>
        <strain evidence="2 3">NIES-3715</strain>
    </source>
</reference>
<keyword evidence="3" id="KW-1185">Reference proteome</keyword>
<accession>A0AAD3DBP9</accession>
<evidence type="ECO:0000313" key="2">
    <source>
        <dbReference type="EMBL" id="GFH61572.1"/>
    </source>
</evidence>
<comment type="caution">
    <text evidence="2">The sequence shown here is derived from an EMBL/GenBank/DDBJ whole genome shotgun (WGS) entry which is preliminary data.</text>
</comment>
<feature type="compositionally biased region" description="Basic and acidic residues" evidence="1">
    <location>
        <begin position="352"/>
        <end position="365"/>
    </location>
</feature>
<sequence length="372" mass="42249">MVQADDTASTTSCNSCAQQTIHTLTEEASRRKKRLSDLLLLDKPLHRKIVLEKEKTHDVNPKSIMVVKTQADSLHTKGLRRVKLNQIRRRRMHLQNQLSKDTASCSCSVAAGGTGSGKDDESAIFSVGSSSLSVPVVDQLPMEENSVSLQQKSAIDFSITTIREHVYIPGDNPAVMDGPPLSISWNHHSEINLSVDEFEQAKIYDEVKTQGELRMPASRRSQILRKTGYSFTDIQKSIKSAAHARRQRNETIESLSHQRFDEAMESIGRKVNKLLRRNKKKKNKRNKNKKQARNDIDKKSDVLDDDLFNSRGFPKSVGFIRKTSTKQKNHSFLDNDENKVTQSRNLSNVQQKSKDLDFPLHRRDSAQFQDEL</sequence>
<feature type="compositionally biased region" description="Basic residues" evidence="1">
    <location>
        <begin position="278"/>
        <end position="291"/>
    </location>
</feature>
<feature type="region of interest" description="Disordered" evidence="1">
    <location>
        <begin position="327"/>
        <end position="372"/>
    </location>
</feature>
<name>A0AAD3DBP9_9STRA</name>
<proteinExistence type="predicted"/>
<dbReference type="EMBL" id="BLLK01000074">
    <property type="protein sequence ID" value="GFH61572.1"/>
    <property type="molecule type" value="Genomic_DNA"/>
</dbReference>
<dbReference type="Proteomes" id="UP001054902">
    <property type="component" value="Unassembled WGS sequence"/>
</dbReference>
<protein>
    <submittedName>
        <fullName evidence="2">Uncharacterized protein</fullName>
    </submittedName>
</protein>
<evidence type="ECO:0000256" key="1">
    <source>
        <dbReference type="SAM" id="MobiDB-lite"/>
    </source>
</evidence>
<organism evidence="2 3">
    <name type="scientific">Chaetoceros tenuissimus</name>
    <dbReference type="NCBI Taxonomy" id="426638"/>
    <lineage>
        <taxon>Eukaryota</taxon>
        <taxon>Sar</taxon>
        <taxon>Stramenopiles</taxon>
        <taxon>Ochrophyta</taxon>
        <taxon>Bacillariophyta</taxon>
        <taxon>Coscinodiscophyceae</taxon>
        <taxon>Chaetocerotophycidae</taxon>
        <taxon>Chaetocerotales</taxon>
        <taxon>Chaetocerotaceae</taxon>
        <taxon>Chaetoceros</taxon>
    </lineage>
</organism>
<dbReference type="AlphaFoldDB" id="A0AAD3DBP9"/>
<evidence type="ECO:0000313" key="3">
    <source>
        <dbReference type="Proteomes" id="UP001054902"/>
    </source>
</evidence>
<gene>
    <name evidence="2" type="ORF">CTEN210_18048</name>
</gene>